<dbReference type="GO" id="GO:0009116">
    <property type="term" value="P:nucleoside metabolic process"/>
    <property type="evidence" value="ECO:0007669"/>
    <property type="project" value="InterPro"/>
</dbReference>
<dbReference type="GO" id="GO:0003824">
    <property type="term" value="F:catalytic activity"/>
    <property type="evidence" value="ECO:0007669"/>
    <property type="project" value="InterPro"/>
</dbReference>
<dbReference type="Gene3D" id="3.40.50.1580">
    <property type="entry name" value="Nucleoside phosphorylase domain"/>
    <property type="match status" value="1"/>
</dbReference>
<dbReference type="InterPro" id="IPR035994">
    <property type="entry name" value="Nucleoside_phosphorylase_sf"/>
</dbReference>
<reference evidence="1" key="1">
    <citation type="submission" date="2021-06" db="EMBL/GenBank/DDBJ databases">
        <title>Comparative genomics, transcriptomics and evolutionary studies reveal genomic signatures of adaptation to plant cell wall in hemibiotrophic fungi.</title>
        <authorList>
            <consortium name="DOE Joint Genome Institute"/>
            <person name="Baroncelli R."/>
            <person name="Diaz J.F."/>
            <person name="Benocci T."/>
            <person name="Peng M."/>
            <person name="Battaglia E."/>
            <person name="Haridas S."/>
            <person name="Andreopoulos W."/>
            <person name="Labutti K."/>
            <person name="Pangilinan J."/>
            <person name="Floch G.L."/>
            <person name="Makela M.R."/>
            <person name="Henrissat B."/>
            <person name="Grigoriev I.V."/>
            <person name="Crouch J.A."/>
            <person name="De Vries R.P."/>
            <person name="Sukno S.A."/>
            <person name="Thon M.R."/>
        </authorList>
    </citation>
    <scope>NUCLEOTIDE SEQUENCE</scope>
    <source>
        <strain evidence="1">MAFF235873</strain>
    </source>
</reference>
<dbReference type="InterPro" id="IPR053137">
    <property type="entry name" value="NLR-like"/>
</dbReference>
<name>A0AAD9HAU7_9PEZI</name>
<proteinExistence type="predicted"/>
<evidence type="ECO:0008006" key="3">
    <source>
        <dbReference type="Google" id="ProtNLM"/>
    </source>
</evidence>
<dbReference type="PANTHER" id="PTHR46082">
    <property type="entry name" value="ATP/GTP-BINDING PROTEIN-RELATED"/>
    <property type="match status" value="1"/>
</dbReference>
<dbReference type="Proteomes" id="UP001232148">
    <property type="component" value="Unassembled WGS sequence"/>
</dbReference>
<evidence type="ECO:0000313" key="2">
    <source>
        <dbReference type="Proteomes" id="UP001232148"/>
    </source>
</evidence>
<evidence type="ECO:0000313" key="1">
    <source>
        <dbReference type="EMBL" id="KAK2025463.1"/>
    </source>
</evidence>
<dbReference type="AlphaFoldDB" id="A0AAD9HAU7"/>
<protein>
    <recommendedName>
        <fullName evidence="3">Nucleoside phosphorylase domain-containing protein</fullName>
    </recommendedName>
</protein>
<dbReference type="SUPFAM" id="SSF53167">
    <property type="entry name" value="Purine and uridine phosphorylases"/>
    <property type="match status" value="1"/>
</dbReference>
<accession>A0AAD9HAU7</accession>
<dbReference type="PANTHER" id="PTHR46082:SF6">
    <property type="entry name" value="AAA+ ATPASE DOMAIN-CONTAINING PROTEIN-RELATED"/>
    <property type="match status" value="1"/>
</dbReference>
<dbReference type="EMBL" id="MU842937">
    <property type="protein sequence ID" value="KAK2025463.1"/>
    <property type="molecule type" value="Genomic_DNA"/>
</dbReference>
<organism evidence="1 2">
    <name type="scientific">Colletotrichum zoysiae</name>
    <dbReference type="NCBI Taxonomy" id="1216348"/>
    <lineage>
        <taxon>Eukaryota</taxon>
        <taxon>Fungi</taxon>
        <taxon>Dikarya</taxon>
        <taxon>Ascomycota</taxon>
        <taxon>Pezizomycotina</taxon>
        <taxon>Sordariomycetes</taxon>
        <taxon>Hypocreomycetidae</taxon>
        <taxon>Glomerellales</taxon>
        <taxon>Glomerellaceae</taxon>
        <taxon>Colletotrichum</taxon>
        <taxon>Colletotrichum graminicola species complex</taxon>
    </lineage>
</organism>
<feature type="non-terminal residue" evidence="1">
    <location>
        <position position="261"/>
    </location>
</feature>
<keyword evidence="2" id="KW-1185">Reference proteome</keyword>
<gene>
    <name evidence="1" type="ORF">LX32DRAFT_499155</name>
</gene>
<comment type="caution">
    <text evidence="1">The sequence shown here is derived from an EMBL/GenBank/DDBJ whole genome shotgun (WGS) entry which is preliminary data.</text>
</comment>
<sequence length="261" mass="28237">MAESVSAKDFTIGWVCAHPLELEIAVKMMDQQLGGLPSHPSDFNRYAFGRIEGHYVVAAFSPVAERGTSPAAVAARYMGLSFPSIRLAISIGIHCGVPRPVNGIDIRLDDVVIGYSPDRHDEMVQFGLGKVDDSRVTRMESKIASLSTTVMAALEKLRADHILGKTRVSEHLSKLSFLNNLDTPGEARAAASQALSHVSIASPSEVIRDASMRASDVHVSGHVSLFGTEAADLSNDDSQFDFPLVTIRGICDHADKHWSEE</sequence>